<dbReference type="RefSeq" id="WP_009140194.1">
    <property type="nucleotide sequence ID" value="NZ_JH126467.1"/>
</dbReference>
<dbReference type="GeneID" id="62757946"/>
<dbReference type="PATRIC" id="fig|742742.3.peg.154"/>
<name>G1WFP4_9ACTN</name>
<organism evidence="1 2">
    <name type="scientific">Collinsella tanakaei YIT 12063</name>
    <dbReference type="NCBI Taxonomy" id="742742"/>
    <lineage>
        <taxon>Bacteria</taxon>
        <taxon>Bacillati</taxon>
        <taxon>Actinomycetota</taxon>
        <taxon>Coriobacteriia</taxon>
        <taxon>Coriobacteriales</taxon>
        <taxon>Coriobacteriaceae</taxon>
        <taxon>Collinsella</taxon>
    </lineage>
</organism>
<dbReference type="InterPro" id="IPR014580">
    <property type="entry name" value="UCP033199"/>
</dbReference>
<evidence type="ECO:0000313" key="2">
    <source>
        <dbReference type="Proteomes" id="UP000004830"/>
    </source>
</evidence>
<comment type="caution">
    <text evidence="1">The sequence shown here is derived from an EMBL/GenBank/DDBJ whole genome shotgun (WGS) entry which is preliminary data.</text>
</comment>
<protein>
    <recommendedName>
        <fullName evidence="3">DUF2200 domain-containing protein</fullName>
    </recommendedName>
</protein>
<dbReference type="HOGENOM" id="CLU_133735_0_0_11"/>
<dbReference type="Gene3D" id="1.10.8.290">
    <property type="entry name" value="uncharacterized protein sp1917 domain"/>
    <property type="match status" value="1"/>
</dbReference>
<dbReference type="OrthoDB" id="3192540at2"/>
<dbReference type="InterPro" id="IPR023204">
    <property type="entry name" value="SP1917_dom_sf"/>
</dbReference>
<sequence>MNVFEMPTSKVLPLLKAKALKKGRTQDEFHAVVSWLTGYGAEDIEAMMDEDVPYGDFFRNAPCLNPNRALITGKVCGVAVESIEDPLMRELRYLDKLVDELAKGRPLEKICRA</sequence>
<keyword evidence="2" id="KW-1185">Reference proteome</keyword>
<reference evidence="1 2" key="1">
    <citation type="submission" date="2011-06" db="EMBL/GenBank/DDBJ databases">
        <title>The Genome Sequence of Collinsella tanakaei YIT 12063.</title>
        <authorList>
            <consortium name="The Broad Institute Genome Sequencing Platform"/>
            <person name="Earl A."/>
            <person name="Ward D."/>
            <person name="Feldgarden M."/>
            <person name="Gevers D."/>
            <person name="Morotomi M."/>
            <person name="Young S.K."/>
            <person name="Zeng Q."/>
            <person name="Gargeya S."/>
            <person name="Fitzgerald M."/>
            <person name="Haas B."/>
            <person name="Abouelleil A."/>
            <person name="Alvarado L."/>
            <person name="Arachchi H.M."/>
            <person name="Berlin A."/>
            <person name="Brown A."/>
            <person name="Chapman S.B."/>
            <person name="Chen Z."/>
            <person name="Dunbar C."/>
            <person name="Freedman E."/>
            <person name="Gearin G."/>
            <person name="Gellesch M."/>
            <person name="Goldberg J."/>
            <person name="Griggs A."/>
            <person name="Gujja S."/>
            <person name="Heiman D."/>
            <person name="Howarth C."/>
            <person name="Larson L."/>
            <person name="Lui A."/>
            <person name="MacDonald P.J.P."/>
            <person name="Mehta T."/>
            <person name="Montmayeur A."/>
            <person name="Murphy C."/>
            <person name="Neiman D."/>
            <person name="Pearson M."/>
            <person name="Priest M."/>
            <person name="Roberts A."/>
            <person name="Saif S."/>
            <person name="Shea T."/>
            <person name="Shenoy N."/>
            <person name="Sisk P."/>
            <person name="Stolte C."/>
            <person name="Sykes S."/>
            <person name="Wortman J."/>
            <person name="Nusbaum C."/>
            <person name="Birren B."/>
        </authorList>
    </citation>
    <scope>NUCLEOTIDE SEQUENCE [LARGE SCALE GENOMIC DNA]</scope>
    <source>
        <strain evidence="1 2">YIT 12063</strain>
    </source>
</reference>
<dbReference type="Proteomes" id="UP000004830">
    <property type="component" value="Unassembled WGS sequence"/>
</dbReference>
<evidence type="ECO:0008006" key="3">
    <source>
        <dbReference type="Google" id="ProtNLM"/>
    </source>
</evidence>
<proteinExistence type="predicted"/>
<evidence type="ECO:0000313" key="1">
    <source>
        <dbReference type="EMBL" id="EGX68641.1"/>
    </source>
</evidence>
<gene>
    <name evidence="1" type="ORF">HMPREF9452_00157</name>
</gene>
<dbReference type="eggNOG" id="COG4898">
    <property type="taxonomic scope" value="Bacteria"/>
</dbReference>
<dbReference type="EMBL" id="ADLS01000003">
    <property type="protein sequence ID" value="EGX68641.1"/>
    <property type="molecule type" value="Genomic_DNA"/>
</dbReference>
<accession>G1WFP4</accession>
<dbReference type="Pfam" id="PF09966">
    <property type="entry name" value="DUF2200"/>
    <property type="match status" value="1"/>
</dbReference>
<dbReference type="AlphaFoldDB" id="G1WFP4"/>